<evidence type="ECO:0000313" key="4">
    <source>
        <dbReference type="EMBL" id="SSX29783.1"/>
    </source>
</evidence>
<feature type="coiled-coil region" evidence="1">
    <location>
        <begin position="572"/>
        <end position="707"/>
    </location>
</feature>
<dbReference type="AlphaFoldDB" id="A0A336MLT4"/>
<feature type="region of interest" description="Disordered" evidence="2">
    <location>
        <begin position="470"/>
        <end position="489"/>
    </location>
</feature>
<feature type="compositionally biased region" description="Low complexity" evidence="2">
    <location>
        <begin position="1054"/>
        <end position="1066"/>
    </location>
</feature>
<dbReference type="PANTHER" id="PTHR21715:SF0">
    <property type="entry name" value="RH04127P"/>
    <property type="match status" value="1"/>
</dbReference>
<feature type="compositionally biased region" description="Polar residues" evidence="2">
    <location>
        <begin position="267"/>
        <end position="280"/>
    </location>
</feature>
<feature type="region of interest" description="Disordered" evidence="2">
    <location>
        <begin position="251"/>
        <end position="283"/>
    </location>
</feature>
<keyword evidence="1" id="KW-0175">Coiled coil</keyword>
<feature type="coiled-coil region" evidence="1">
    <location>
        <begin position="502"/>
        <end position="540"/>
    </location>
</feature>
<dbReference type="InterPro" id="IPR001202">
    <property type="entry name" value="WW_dom"/>
</dbReference>
<feature type="region of interest" description="Disordered" evidence="2">
    <location>
        <begin position="1040"/>
        <end position="1071"/>
    </location>
</feature>
<dbReference type="PROSITE" id="PS50020">
    <property type="entry name" value="WW_DOMAIN_2"/>
    <property type="match status" value="1"/>
</dbReference>
<feature type="domain" description="WW" evidence="3">
    <location>
        <begin position="63"/>
        <end position="97"/>
    </location>
</feature>
<dbReference type="VEuPathDB" id="VectorBase:CSON001701"/>
<proteinExistence type="predicted"/>
<protein>
    <submittedName>
        <fullName evidence="4">CSON001701 protein</fullName>
    </submittedName>
</protein>
<dbReference type="EMBL" id="UFQT01001271">
    <property type="protein sequence ID" value="SSX29783.1"/>
    <property type="molecule type" value="Genomic_DNA"/>
</dbReference>
<evidence type="ECO:0000256" key="1">
    <source>
        <dbReference type="SAM" id="Coils"/>
    </source>
</evidence>
<evidence type="ECO:0000259" key="3">
    <source>
        <dbReference type="PROSITE" id="PS50020"/>
    </source>
</evidence>
<dbReference type="OMA" id="PSDWKIC"/>
<feature type="compositionally biased region" description="Polar residues" evidence="2">
    <location>
        <begin position="815"/>
        <end position="830"/>
    </location>
</feature>
<organism evidence="4">
    <name type="scientific">Culicoides sonorensis</name>
    <name type="common">Biting midge</name>
    <dbReference type="NCBI Taxonomy" id="179676"/>
    <lineage>
        <taxon>Eukaryota</taxon>
        <taxon>Metazoa</taxon>
        <taxon>Ecdysozoa</taxon>
        <taxon>Arthropoda</taxon>
        <taxon>Hexapoda</taxon>
        <taxon>Insecta</taxon>
        <taxon>Pterygota</taxon>
        <taxon>Neoptera</taxon>
        <taxon>Endopterygota</taxon>
        <taxon>Diptera</taxon>
        <taxon>Nematocera</taxon>
        <taxon>Chironomoidea</taxon>
        <taxon>Ceratopogonidae</taxon>
        <taxon>Ceratopogoninae</taxon>
        <taxon>Culicoides</taxon>
        <taxon>Monoculicoides</taxon>
    </lineage>
</organism>
<feature type="compositionally biased region" description="Low complexity" evidence="2">
    <location>
        <begin position="868"/>
        <end position="882"/>
    </location>
</feature>
<sequence length="1218" mass="139651">MSSEIDNNLSSSANNLSSSVILKEEFDENFEPTKEEIRDYAIKIGIRPDEPHLLHLARDGLMRALPSDWKPCFDEKHNAYYYVNKTSKKTQWEHPLDAEYKLLVEKARRKHQDLSDTLSEIDSGIRSLQGNEESETGTNQKTPDMKVEQTIFGPPRPGLLPITGRDRIQLQPLEMGPGSLRPVSTISRKVGKFEVTQSNLNSAPTKIDLTIKTGHHVGSHDSGKPPFPNFANTMSNRSVVETSPKKGFTLTGGGSLFLKSNTRRQSDVTPTSSTLPNTSKPIDIAEGRNKDIYGTSPNIMKGILRDSSLTDVRARPTPSEMKIGGLDFETTTDGDRKIVRFNLNPAEMRSNSEEKDGEDKEKSDNSSEEEQSVEEEEEDVWDFINNETAGQTGNHVKQVKVTPAISPISPITQLAILKSGKLANETIKKTTVKAMTKNDIKDSKPSIFSLFEKGSDNNPKDLSRTQLVKPLYDESESESSGQVSKETEEKLFETFEKELNQASNYQELENMLEDEKKKFKELLDMKLQKLQQQHTNAMEKELMNEEIKFKELLATKRKSIEEQHLQDVLKCKKEAESKLSEIKSGLKQQDEEEIEKFREKLQTEFEAKRKQISEEYRVAAETLQKNHNELLEELERDLKLEQEIIKKEHSQKLTQMRNQVEHEIEMERQRLRDTGEDRLYEKVRCEKRLLEDKYRCLKEKYVRLKNDVKISLERRNRRREQQTSITTTGSETERTPSNNRSSNGDEKQQGSVTIEYGKPPMGIVSSAKQKLRLENENDERQTQKHLKFIQQQDETSISQSDTTISNNHNRRQHLNIPNTMFSGENGNSDSEAFVQSAPKTSHERYSSSNNNNNNFPTIGRQKRKIFTRSKSASTSRLHSSLSQDQPDRPCTPVENLRIQLQKLEDLEDQFPENTMDTPYKLRYPFSDSGNQGNQGNSGELEFIKHRIHLEKDSVRRAKESLRTQRTNFRAKQREIKQRHASAMARHTMDQLFLEEKELTEMEVSLHRTRALLGEKVIRLRHLEHSLQRVYEKEKPLDLQNEENKLNRKEDATLSDVSSHSSSGFSSTDMHTDTIQGQRKDLLQESTEIMQSLENLNAEIREIWDILSKQQIQGLPPPPPPTYEQEIKWTMFGTAGSPTTTVPSLQDRLETYRHITGRNTNPFLTSATSVANTIVSQAPLAAHYTSSLVERTRDLRNWLKQAKTENEILSTNRGQQTTI</sequence>
<gene>
    <name evidence="4" type="primary">CSON001701</name>
</gene>
<reference evidence="4" key="1">
    <citation type="submission" date="2018-07" db="EMBL/GenBank/DDBJ databases">
        <authorList>
            <person name="Quirk P.G."/>
            <person name="Krulwich T.A."/>
        </authorList>
    </citation>
    <scope>NUCLEOTIDE SEQUENCE</scope>
</reference>
<feature type="region of interest" description="Disordered" evidence="2">
    <location>
        <begin position="114"/>
        <end position="143"/>
    </location>
</feature>
<dbReference type="Pfam" id="PF00397">
    <property type="entry name" value="WW"/>
    <property type="match status" value="1"/>
</dbReference>
<dbReference type="SMART" id="SM00456">
    <property type="entry name" value="WW"/>
    <property type="match status" value="1"/>
</dbReference>
<feature type="region of interest" description="Disordered" evidence="2">
    <location>
        <begin position="963"/>
        <end position="982"/>
    </location>
</feature>
<dbReference type="SUPFAM" id="SSF51045">
    <property type="entry name" value="WW domain"/>
    <property type="match status" value="1"/>
</dbReference>
<feature type="compositionally biased region" description="Polar residues" evidence="2">
    <location>
        <begin position="789"/>
        <end position="807"/>
    </location>
</feature>
<accession>A0A336MLT4</accession>
<dbReference type="Gene3D" id="3.30.1470.10">
    <property type="entry name" value="Photosystem I PsaD, reaction center subunit II"/>
    <property type="match status" value="1"/>
</dbReference>
<feature type="compositionally biased region" description="Basic and acidic residues" evidence="2">
    <location>
        <begin position="1040"/>
        <end position="1051"/>
    </location>
</feature>
<feature type="region of interest" description="Disordered" evidence="2">
    <location>
        <begin position="788"/>
        <end position="890"/>
    </location>
</feature>
<feature type="compositionally biased region" description="Acidic residues" evidence="2">
    <location>
        <begin position="366"/>
        <end position="378"/>
    </location>
</feature>
<feature type="compositionally biased region" description="Polar residues" evidence="2">
    <location>
        <begin position="722"/>
        <end position="742"/>
    </location>
</feature>
<feature type="compositionally biased region" description="Basic and acidic residues" evidence="2">
    <location>
        <begin position="350"/>
        <end position="365"/>
    </location>
</feature>
<dbReference type="PANTHER" id="PTHR21715">
    <property type="entry name" value="RH04127P"/>
    <property type="match status" value="1"/>
</dbReference>
<name>A0A336MLT4_CULSO</name>
<dbReference type="CDD" id="cd00201">
    <property type="entry name" value="WW"/>
    <property type="match status" value="1"/>
</dbReference>
<feature type="compositionally biased region" description="Polar residues" evidence="2">
    <location>
        <begin position="115"/>
        <end position="142"/>
    </location>
</feature>
<evidence type="ECO:0000256" key="2">
    <source>
        <dbReference type="SAM" id="MobiDB-lite"/>
    </source>
</evidence>
<dbReference type="InterPro" id="IPR036020">
    <property type="entry name" value="WW_dom_sf"/>
</dbReference>
<feature type="region of interest" description="Disordered" evidence="2">
    <location>
        <begin position="713"/>
        <end position="761"/>
    </location>
</feature>
<feature type="region of interest" description="Disordered" evidence="2">
    <location>
        <begin position="341"/>
        <end position="378"/>
    </location>
</feature>
<dbReference type="PROSITE" id="PS01159">
    <property type="entry name" value="WW_DOMAIN_1"/>
    <property type="match status" value="1"/>
</dbReference>
<dbReference type="InterPro" id="IPR053233">
    <property type="entry name" value="ABRA-related"/>
</dbReference>